<evidence type="ECO:0000313" key="4">
    <source>
        <dbReference type="Proteomes" id="UP000322940"/>
    </source>
</evidence>
<dbReference type="GO" id="GO:0016817">
    <property type="term" value="F:hydrolase activity, acting on acid anhydrides"/>
    <property type="evidence" value="ECO:0007669"/>
    <property type="project" value="InterPro"/>
</dbReference>
<sequence length="326" mass="37475">MIISNAMNQNNKLTLSRTNTVVRIPEDIVGPQVSLFANVVSTIPVATVDLWTFLLTASYQNIVDEYRGTKDPDIRAKIKKFEIPCVTVAGVFDTRAKKRLHHLHSSYICIDIDGKQNPRVKGRWNLVKNMLKERISSLCYAGLSVGGDGLCCIFRIAYPERHKAHFYALVDEIQERTPLIVDESGSDVVRLRVASYDPHPYFNPDAPPYLYYKPNKYSAPRRVKKARNAEMDVITKQRAYSLIKIIQKKQIDITVGRAVWKSIGQALASEFGPEEGLRLFHLVSKWHPDYDPTECNEMFDWCIKNHDDVDIATFFYHCQRYNITFK</sequence>
<comment type="caution">
    <text evidence="3">The sequence shown here is derived from an EMBL/GenBank/DDBJ whole genome shotgun (WGS) entry which is preliminary data.</text>
</comment>
<evidence type="ECO:0000259" key="2">
    <source>
        <dbReference type="Pfam" id="PF08800"/>
    </source>
</evidence>
<dbReference type="Pfam" id="PF08707">
    <property type="entry name" value="PriCT_2"/>
    <property type="match status" value="1"/>
</dbReference>
<dbReference type="InterPro" id="IPR014819">
    <property type="entry name" value="PriCT_2"/>
</dbReference>
<feature type="domain" description="BT4734-like N-terminal" evidence="2">
    <location>
        <begin position="81"/>
        <end position="202"/>
    </location>
</feature>
<gene>
    <name evidence="3" type="ORF">F2Y10_10590</name>
</gene>
<dbReference type="RefSeq" id="WP_130065256.1">
    <property type="nucleotide sequence ID" value="NZ_RCXC01000010.1"/>
</dbReference>
<dbReference type="Pfam" id="PF08800">
    <property type="entry name" value="BT4734-like_N"/>
    <property type="match status" value="1"/>
</dbReference>
<name>A0A5B3GX73_9BACT</name>
<accession>A0A5B3GX73</accession>
<organism evidence="3 4">
    <name type="scientific">Alistipes onderdonkii</name>
    <dbReference type="NCBI Taxonomy" id="328813"/>
    <lineage>
        <taxon>Bacteria</taxon>
        <taxon>Pseudomonadati</taxon>
        <taxon>Bacteroidota</taxon>
        <taxon>Bacteroidia</taxon>
        <taxon>Bacteroidales</taxon>
        <taxon>Rikenellaceae</taxon>
        <taxon>Alistipes</taxon>
    </lineage>
</organism>
<dbReference type="InterPro" id="IPR014907">
    <property type="entry name" value="BT4734-like_N"/>
</dbReference>
<reference evidence="3 4" key="1">
    <citation type="journal article" date="2019" name="Nat. Med.">
        <title>A library of human gut bacterial isolates paired with longitudinal multiomics data enables mechanistic microbiome research.</title>
        <authorList>
            <person name="Poyet M."/>
            <person name="Groussin M."/>
            <person name="Gibbons S.M."/>
            <person name="Avila-Pacheco J."/>
            <person name="Jiang X."/>
            <person name="Kearney S.M."/>
            <person name="Perrotta A.R."/>
            <person name="Berdy B."/>
            <person name="Zhao S."/>
            <person name="Lieberman T.D."/>
            <person name="Swanson P.K."/>
            <person name="Smith M."/>
            <person name="Roesemann S."/>
            <person name="Alexander J.E."/>
            <person name="Rich S.A."/>
            <person name="Livny J."/>
            <person name="Vlamakis H."/>
            <person name="Clish C."/>
            <person name="Bullock K."/>
            <person name="Deik A."/>
            <person name="Scott J."/>
            <person name="Pierce K.A."/>
            <person name="Xavier R.J."/>
            <person name="Alm E.J."/>
        </authorList>
    </citation>
    <scope>NUCLEOTIDE SEQUENCE [LARGE SCALE GENOMIC DNA]</scope>
    <source>
        <strain evidence="3 4">BIOML-A266</strain>
    </source>
</reference>
<feature type="domain" description="Primase C-terminal 2" evidence="1">
    <location>
        <begin position="253"/>
        <end position="316"/>
    </location>
</feature>
<dbReference type="EMBL" id="VVXH01000009">
    <property type="protein sequence ID" value="KAA2377852.1"/>
    <property type="molecule type" value="Genomic_DNA"/>
</dbReference>
<evidence type="ECO:0000259" key="1">
    <source>
        <dbReference type="Pfam" id="PF08707"/>
    </source>
</evidence>
<dbReference type="AlphaFoldDB" id="A0A5B3GX73"/>
<proteinExistence type="predicted"/>
<dbReference type="Proteomes" id="UP000322940">
    <property type="component" value="Unassembled WGS sequence"/>
</dbReference>
<evidence type="ECO:0000313" key="3">
    <source>
        <dbReference type="EMBL" id="KAA2377852.1"/>
    </source>
</evidence>
<protein>
    <submittedName>
        <fullName evidence="3">VirE protein</fullName>
    </submittedName>
</protein>